<reference evidence="6" key="1">
    <citation type="submission" date="2021-01" db="EMBL/GenBank/DDBJ databases">
        <authorList>
            <consortium name="Genoscope - CEA"/>
            <person name="William W."/>
        </authorList>
    </citation>
    <scope>NUCLEOTIDE SEQUENCE</scope>
</reference>
<dbReference type="PANTHER" id="PTHR14453">
    <property type="entry name" value="PARP/ZINC FINGER CCCH TYPE DOMAIN CONTAINING PROTEIN"/>
    <property type="match status" value="1"/>
</dbReference>
<evidence type="ECO:0000313" key="6">
    <source>
        <dbReference type="EMBL" id="CAD8045101.1"/>
    </source>
</evidence>
<evidence type="ECO:0000256" key="4">
    <source>
        <dbReference type="ARBA" id="ARBA00023027"/>
    </source>
</evidence>
<keyword evidence="3" id="KW-0808">Transferase</keyword>
<keyword evidence="4" id="KW-0520">NAD</keyword>
<name>A0A8S1JSC4_PARPR</name>
<dbReference type="GO" id="GO:0010629">
    <property type="term" value="P:negative regulation of gene expression"/>
    <property type="evidence" value="ECO:0007669"/>
    <property type="project" value="TreeGrafter"/>
</dbReference>
<dbReference type="EMBL" id="CAJJDM010000006">
    <property type="protein sequence ID" value="CAD8045101.1"/>
    <property type="molecule type" value="Genomic_DNA"/>
</dbReference>
<comment type="subcellular location">
    <subcellularLocation>
        <location evidence="1">Nucleus</location>
    </subcellularLocation>
</comment>
<protein>
    <recommendedName>
        <fullName evidence="8">Macro domain-containing protein</fullName>
    </recommendedName>
</protein>
<accession>A0A8S1JSC4</accession>
<dbReference type="GO" id="GO:0005737">
    <property type="term" value="C:cytoplasm"/>
    <property type="evidence" value="ECO:0007669"/>
    <property type="project" value="TreeGrafter"/>
</dbReference>
<evidence type="ECO:0000256" key="5">
    <source>
        <dbReference type="ARBA" id="ARBA00023242"/>
    </source>
</evidence>
<dbReference type="Proteomes" id="UP000688137">
    <property type="component" value="Unassembled WGS sequence"/>
</dbReference>
<dbReference type="OMA" id="VQENNEM"/>
<evidence type="ECO:0000256" key="3">
    <source>
        <dbReference type="ARBA" id="ARBA00022679"/>
    </source>
</evidence>
<keyword evidence="2" id="KW-0328">Glycosyltransferase</keyword>
<dbReference type="GO" id="GO:0016757">
    <property type="term" value="F:glycosyltransferase activity"/>
    <property type="evidence" value="ECO:0007669"/>
    <property type="project" value="UniProtKB-KW"/>
</dbReference>
<evidence type="ECO:0000256" key="2">
    <source>
        <dbReference type="ARBA" id="ARBA00022676"/>
    </source>
</evidence>
<dbReference type="InterPro" id="IPR052056">
    <property type="entry name" value="Mono-ARTD/PARP"/>
</dbReference>
<gene>
    <name evidence="6" type="ORF">PPRIM_AZ9-3.1.T0090126</name>
</gene>
<dbReference type="GO" id="GO:0005634">
    <property type="term" value="C:nucleus"/>
    <property type="evidence" value="ECO:0007669"/>
    <property type="project" value="UniProtKB-SubCell"/>
</dbReference>
<comment type="caution">
    <text evidence="6">The sequence shown here is derived from an EMBL/GenBank/DDBJ whole genome shotgun (WGS) entry which is preliminary data.</text>
</comment>
<dbReference type="GO" id="GO:0003714">
    <property type="term" value="F:transcription corepressor activity"/>
    <property type="evidence" value="ECO:0007669"/>
    <property type="project" value="TreeGrafter"/>
</dbReference>
<proteinExistence type="predicted"/>
<evidence type="ECO:0000313" key="7">
    <source>
        <dbReference type="Proteomes" id="UP000688137"/>
    </source>
</evidence>
<dbReference type="AlphaFoldDB" id="A0A8S1JSC4"/>
<sequence length="223" mass="25468">MGNNFCYTKSGMQSTMSQLLCEQKFNGCDVLLTAGNIENESVDCIVWPTDQQFSNVPQNDKPTFIPANGNCIFVGSTKKNKKNYILAVVQENNEMSFQDQQDEERQLIYETIQNCLKMANARQMRSIAFPVFQSKDHTTSATIMIMAIKLFITEQKSDSVTKICISLNQIEQVASFKWVFQQVFEQHNSTKSKSYSSTINPTFMEEYKSIRLIQQQAMKEGTP</sequence>
<evidence type="ECO:0008006" key="8">
    <source>
        <dbReference type="Google" id="ProtNLM"/>
    </source>
</evidence>
<organism evidence="6 7">
    <name type="scientific">Paramecium primaurelia</name>
    <dbReference type="NCBI Taxonomy" id="5886"/>
    <lineage>
        <taxon>Eukaryota</taxon>
        <taxon>Sar</taxon>
        <taxon>Alveolata</taxon>
        <taxon>Ciliophora</taxon>
        <taxon>Intramacronucleata</taxon>
        <taxon>Oligohymenophorea</taxon>
        <taxon>Peniculida</taxon>
        <taxon>Parameciidae</taxon>
        <taxon>Paramecium</taxon>
    </lineage>
</organism>
<keyword evidence="7" id="KW-1185">Reference proteome</keyword>
<dbReference type="PANTHER" id="PTHR14453:SF67">
    <property type="entry name" value="POLY [ADP-RIBOSE] POLYMERASE"/>
    <property type="match status" value="1"/>
</dbReference>
<keyword evidence="5" id="KW-0539">Nucleus</keyword>
<evidence type="ECO:0000256" key="1">
    <source>
        <dbReference type="ARBA" id="ARBA00004123"/>
    </source>
</evidence>